<dbReference type="PANTHER" id="PTHR33240">
    <property type="entry name" value="OS08G0508500 PROTEIN"/>
    <property type="match status" value="1"/>
</dbReference>
<comment type="caution">
    <text evidence="2">The sequence shown here is derived from an EMBL/GenBank/DDBJ whole genome shotgun (WGS) entry which is preliminary data.</text>
</comment>
<dbReference type="PANTHER" id="PTHR33240:SF8">
    <property type="entry name" value="OS03G0439900 PROTEIN"/>
    <property type="match status" value="1"/>
</dbReference>
<organism evidence="2">
    <name type="scientific">Brassica cretica</name>
    <name type="common">Mustard</name>
    <dbReference type="NCBI Taxonomy" id="69181"/>
    <lineage>
        <taxon>Eukaryota</taxon>
        <taxon>Viridiplantae</taxon>
        <taxon>Streptophyta</taxon>
        <taxon>Embryophyta</taxon>
        <taxon>Tracheophyta</taxon>
        <taxon>Spermatophyta</taxon>
        <taxon>Magnoliopsida</taxon>
        <taxon>eudicotyledons</taxon>
        <taxon>Gunneridae</taxon>
        <taxon>Pentapetalae</taxon>
        <taxon>rosids</taxon>
        <taxon>malvids</taxon>
        <taxon>Brassicales</taxon>
        <taxon>Brassicaceae</taxon>
        <taxon>Brassiceae</taxon>
        <taxon>Brassica</taxon>
    </lineage>
</organism>
<dbReference type="AlphaFoldDB" id="A0A8S9LFV3"/>
<dbReference type="EMBL" id="QGKY02000094">
    <property type="protein sequence ID" value="KAF2604216.1"/>
    <property type="molecule type" value="Genomic_DNA"/>
</dbReference>
<accession>A0A8S9LFV3</accession>
<evidence type="ECO:0000313" key="2">
    <source>
        <dbReference type="EMBL" id="KAF2604216.1"/>
    </source>
</evidence>
<proteinExistence type="predicted"/>
<protein>
    <submittedName>
        <fullName evidence="2">Uncharacterized protein</fullName>
    </submittedName>
</protein>
<sequence length="182" mass="19916">MSALAANDVVSFKDRATADQAKPHNDLLVIELTIQDIDVARVLVDTLERMEIDLCAVTEGPSPIFGLSGDATMTLASIDLVVKAGNVIKVTKFLVIDRPTSYNAIVGTPWLNSMRAIPSTFHLCLKFPTPRGVETIQGDRRMSQSIRFHESSHKAKAARSTDYGYGDRPGARNETTTHSFVL</sequence>
<evidence type="ECO:0000256" key="1">
    <source>
        <dbReference type="SAM" id="MobiDB-lite"/>
    </source>
</evidence>
<feature type="region of interest" description="Disordered" evidence="1">
    <location>
        <begin position="147"/>
        <end position="182"/>
    </location>
</feature>
<name>A0A8S9LFV3_BRACR</name>
<reference evidence="2" key="1">
    <citation type="submission" date="2019-12" db="EMBL/GenBank/DDBJ databases">
        <title>Genome sequencing and annotation of Brassica cretica.</title>
        <authorList>
            <person name="Studholme D.J."/>
            <person name="Sarris P.F."/>
        </authorList>
    </citation>
    <scope>NUCLEOTIDE SEQUENCE</scope>
    <source>
        <strain evidence="2">PFS-102/07</strain>
        <tissue evidence="2">Leaf</tissue>
    </source>
</reference>
<gene>
    <name evidence="2" type="ORF">F2Q70_00027056</name>
</gene>
<feature type="compositionally biased region" description="Polar residues" evidence="1">
    <location>
        <begin position="173"/>
        <end position="182"/>
    </location>
</feature>